<evidence type="ECO:0000256" key="6">
    <source>
        <dbReference type="ARBA" id="ARBA00023242"/>
    </source>
</evidence>
<evidence type="ECO:0000313" key="10">
    <source>
        <dbReference type="Proteomes" id="UP000092462"/>
    </source>
</evidence>
<dbReference type="GO" id="GO:0005634">
    <property type="term" value="C:nucleus"/>
    <property type="evidence" value="ECO:0007669"/>
    <property type="project" value="UniProtKB-SubCell"/>
</dbReference>
<dbReference type="GO" id="GO:0000987">
    <property type="term" value="F:cis-regulatory region sequence-specific DNA binding"/>
    <property type="evidence" value="ECO:0007669"/>
    <property type="project" value="TreeGrafter"/>
</dbReference>
<dbReference type="Proteomes" id="UP000092462">
    <property type="component" value="Unassembled WGS sequence"/>
</dbReference>
<dbReference type="Pfam" id="PF00250">
    <property type="entry name" value="Forkhead"/>
    <property type="match status" value="1"/>
</dbReference>
<protein>
    <submittedName>
        <fullName evidence="9">Uncharacterized protein</fullName>
    </submittedName>
</protein>
<dbReference type="EnsemblMetazoa" id="PPAI010205-RA">
    <property type="protein sequence ID" value="PPAI010205-PA"/>
    <property type="gene ID" value="PPAI010205"/>
</dbReference>
<evidence type="ECO:0000256" key="7">
    <source>
        <dbReference type="PROSITE-ProRule" id="PRU00089"/>
    </source>
</evidence>
<reference evidence="9" key="1">
    <citation type="submission" date="2022-08" db="UniProtKB">
        <authorList>
            <consortium name="EnsemblMetazoa"/>
        </authorList>
    </citation>
    <scope>IDENTIFICATION</scope>
    <source>
        <strain evidence="9">Israel</strain>
    </source>
</reference>
<dbReference type="Gene3D" id="1.10.10.10">
    <property type="entry name" value="Winged helix-like DNA-binding domain superfamily/Winged helix DNA-binding domain"/>
    <property type="match status" value="1"/>
</dbReference>
<feature type="compositionally biased region" description="Polar residues" evidence="8">
    <location>
        <begin position="157"/>
        <end position="166"/>
    </location>
</feature>
<proteinExistence type="predicted"/>
<dbReference type="SMART" id="SM00339">
    <property type="entry name" value="FH"/>
    <property type="match status" value="1"/>
</dbReference>
<dbReference type="InterPro" id="IPR047119">
    <property type="entry name" value="FOXN2/3-like"/>
</dbReference>
<dbReference type="EMBL" id="AJVK01017918">
    <property type="status" value="NOT_ANNOTATED_CDS"/>
    <property type="molecule type" value="Genomic_DNA"/>
</dbReference>
<keyword evidence="5" id="KW-0804">Transcription</keyword>
<keyword evidence="2" id="KW-0217">Developmental protein</keyword>
<dbReference type="SUPFAM" id="SSF46785">
    <property type="entry name" value="Winged helix' DNA-binding domain"/>
    <property type="match status" value="1"/>
</dbReference>
<dbReference type="VEuPathDB" id="VectorBase:PPAPM1_004320"/>
<dbReference type="AlphaFoldDB" id="A0A1B0DNW9"/>
<dbReference type="InterPro" id="IPR030456">
    <property type="entry name" value="TF_fork_head_CS_2"/>
</dbReference>
<evidence type="ECO:0000256" key="4">
    <source>
        <dbReference type="ARBA" id="ARBA00023125"/>
    </source>
</evidence>
<evidence type="ECO:0000256" key="2">
    <source>
        <dbReference type="ARBA" id="ARBA00022473"/>
    </source>
</evidence>
<dbReference type="VEuPathDB" id="VectorBase:PPAI010205"/>
<feature type="region of interest" description="Disordered" evidence="8">
    <location>
        <begin position="148"/>
        <end position="167"/>
    </location>
</feature>
<accession>A0A1B0DNW9</accession>
<dbReference type="PROSITE" id="PS00658">
    <property type="entry name" value="FORK_HEAD_2"/>
    <property type="match status" value="1"/>
</dbReference>
<comment type="subcellular location">
    <subcellularLocation>
        <location evidence="1 7">Nucleus</location>
    </subcellularLocation>
</comment>
<evidence type="ECO:0000256" key="1">
    <source>
        <dbReference type="ARBA" id="ARBA00004123"/>
    </source>
</evidence>
<dbReference type="InterPro" id="IPR036388">
    <property type="entry name" value="WH-like_DNA-bd_sf"/>
</dbReference>
<dbReference type="InterPro" id="IPR036390">
    <property type="entry name" value="WH_DNA-bd_sf"/>
</dbReference>
<sequence>MVEVPFNLSCECEKRVDWVVTKKTAQKGAERDGRVAEAFAHHVAMLPQSSLSPPSCRDRFPYYKSNDDRWKNSVRHNLSINPHFRKGSKAPQGAGHLWTISSRDSEANNLAWEHKKQRLELFFKMEAAHSPAVVRREVETAFDETAAATASILPPQERQSPENQATVKHPESLATFYTPQDPHQMPFDVTDSSDDLRRVAGEILNGVRRNVEVQIVHPGASFALESTGDYLNPLSKDEIVQESGLRSMGSHGGRGSDLGNDYFVTEIDPIELGINMTTNGDEEVLFGDDFNLNYFGIGTGSNIVA</sequence>
<keyword evidence="3" id="KW-0805">Transcription regulation</keyword>
<keyword evidence="4 7" id="KW-0238">DNA-binding</keyword>
<keyword evidence="6 7" id="KW-0539">Nucleus</keyword>
<dbReference type="PROSITE" id="PS50039">
    <property type="entry name" value="FORK_HEAD_3"/>
    <property type="match status" value="1"/>
</dbReference>
<dbReference type="PANTHER" id="PTHR13962:SF17">
    <property type="entry name" value="FORKHEAD BOX PROTEIN N4"/>
    <property type="match status" value="1"/>
</dbReference>
<dbReference type="GO" id="GO:0003700">
    <property type="term" value="F:DNA-binding transcription factor activity"/>
    <property type="evidence" value="ECO:0007669"/>
    <property type="project" value="InterPro"/>
</dbReference>
<evidence type="ECO:0000313" key="9">
    <source>
        <dbReference type="EnsemblMetazoa" id="PPAI010205-PA"/>
    </source>
</evidence>
<keyword evidence="10" id="KW-1185">Reference proteome</keyword>
<evidence type="ECO:0000256" key="3">
    <source>
        <dbReference type="ARBA" id="ARBA00023015"/>
    </source>
</evidence>
<dbReference type="InterPro" id="IPR001766">
    <property type="entry name" value="Fork_head_dom"/>
</dbReference>
<feature type="DNA-binding region" description="Fork-head" evidence="7">
    <location>
        <begin position="58"/>
        <end position="101"/>
    </location>
</feature>
<name>A0A1B0DNW9_PHLPP</name>
<dbReference type="PANTHER" id="PTHR13962">
    <property type="entry name" value="FORKHEAD BOX PROTEIN N3-LIKE PROTEIN-RELATED"/>
    <property type="match status" value="1"/>
</dbReference>
<evidence type="ECO:0000256" key="8">
    <source>
        <dbReference type="SAM" id="MobiDB-lite"/>
    </source>
</evidence>
<evidence type="ECO:0000256" key="5">
    <source>
        <dbReference type="ARBA" id="ARBA00023163"/>
    </source>
</evidence>
<organism evidence="9 10">
    <name type="scientific">Phlebotomus papatasi</name>
    <name type="common">Sandfly</name>
    <dbReference type="NCBI Taxonomy" id="29031"/>
    <lineage>
        <taxon>Eukaryota</taxon>
        <taxon>Metazoa</taxon>
        <taxon>Ecdysozoa</taxon>
        <taxon>Arthropoda</taxon>
        <taxon>Hexapoda</taxon>
        <taxon>Insecta</taxon>
        <taxon>Pterygota</taxon>
        <taxon>Neoptera</taxon>
        <taxon>Endopterygota</taxon>
        <taxon>Diptera</taxon>
        <taxon>Nematocera</taxon>
        <taxon>Psychodoidea</taxon>
        <taxon>Psychodidae</taxon>
        <taxon>Phlebotomus</taxon>
        <taxon>Phlebotomus</taxon>
    </lineage>
</organism>